<name>A0A5K1J4R7_9ACTN</name>
<organism evidence="1 2">
    <name type="scientific">Collinsella aerofaciens</name>
    <dbReference type="NCBI Taxonomy" id="74426"/>
    <lineage>
        <taxon>Bacteria</taxon>
        <taxon>Bacillati</taxon>
        <taxon>Actinomycetota</taxon>
        <taxon>Coriobacteriia</taxon>
        <taxon>Coriobacteriales</taxon>
        <taxon>Coriobacteriaceae</taxon>
        <taxon>Collinsella</taxon>
    </lineage>
</organism>
<accession>A0A5K1J4R7</accession>
<evidence type="ECO:0000313" key="1">
    <source>
        <dbReference type="EMBL" id="VWL97578.1"/>
    </source>
</evidence>
<dbReference type="AlphaFoldDB" id="A0A5K1J4R7"/>
<dbReference type="Proteomes" id="UP000368032">
    <property type="component" value="Unassembled WGS sequence"/>
</dbReference>
<dbReference type="EMBL" id="CABWIF010000022">
    <property type="protein sequence ID" value="VWL97578.1"/>
    <property type="molecule type" value="Genomic_DNA"/>
</dbReference>
<gene>
    <name evidence="1" type="ORF">CKJAJONC_00312</name>
</gene>
<proteinExistence type="predicted"/>
<sequence>MFGAVQLLGKLKHEHVKSIARGTQREPQRSRRLALAVARIDLNLADFQ</sequence>
<reference evidence="1 2" key="1">
    <citation type="submission" date="2019-10" db="EMBL/GenBank/DDBJ databases">
        <authorList>
            <person name="Wolf R A."/>
        </authorList>
    </citation>
    <scope>NUCLEOTIDE SEQUENCE [LARGE SCALE GENOMIC DNA]</scope>
    <source>
        <strain evidence="1">Collinsella_aerofaciens_DSM_13712</strain>
    </source>
</reference>
<evidence type="ECO:0000313" key="2">
    <source>
        <dbReference type="Proteomes" id="UP000368032"/>
    </source>
</evidence>
<protein>
    <submittedName>
        <fullName evidence="1">Uncharacterized protein</fullName>
    </submittedName>
</protein>